<dbReference type="EMBL" id="JH598393">
    <property type="status" value="NOT_ANNOTATED_CDS"/>
    <property type="molecule type" value="Genomic_DNA"/>
</dbReference>
<dbReference type="SUPFAM" id="SSF53244">
    <property type="entry name" value="MurD-like peptide ligases, peptide-binding domain"/>
    <property type="match status" value="1"/>
</dbReference>
<sequence>MHATGFEIQIRTAQGRGDIQLHALGQFNVYNALAVLACLLANEVALPAALQAVSGLVPVAGRMQMFGGGDLPLVVVDYAHTPDALEKALHTLRIQARGKLLCVFGCGGDRDSGKRSEMGRIADELADTVIVTNDNPRTENPYAIIAAIAEGMTREVNVEVDRAKAIALAVSQASKGDVVLVAGKGHEDYQEIQGIRYPFSDAEWVQNALKKSVPNQHASKQKVQA</sequence>
<evidence type="ECO:0000313" key="2">
    <source>
        <dbReference type="EnsemblProtists" id="HpaP814390"/>
    </source>
</evidence>
<dbReference type="SUPFAM" id="SSF53623">
    <property type="entry name" value="MurD-like peptide ligases, catalytic domain"/>
    <property type="match status" value="1"/>
</dbReference>
<dbReference type="Gene3D" id="3.40.1190.10">
    <property type="entry name" value="Mur-like, catalytic domain"/>
    <property type="match status" value="1"/>
</dbReference>
<reference evidence="2" key="2">
    <citation type="submission" date="2015-06" db="UniProtKB">
        <authorList>
            <consortium name="EnsemblProtists"/>
        </authorList>
    </citation>
    <scope>IDENTIFICATION</scope>
    <source>
        <strain evidence="2">Emoy2</strain>
    </source>
</reference>
<evidence type="ECO:0000313" key="3">
    <source>
        <dbReference type="Proteomes" id="UP000011713"/>
    </source>
</evidence>
<protein>
    <recommendedName>
        <fullName evidence="1">Mur ligase C-terminal domain-containing protein</fullName>
    </recommendedName>
</protein>
<dbReference type="PANTHER" id="PTHR23135:SF4">
    <property type="entry name" value="UDP-N-ACETYLMURAMOYL-L-ALANYL-D-GLUTAMATE--2,6-DIAMINOPIMELATE LIGASE MURE HOMOLOG, CHLOROPLASTIC"/>
    <property type="match status" value="1"/>
</dbReference>
<dbReference type="GO" id="GO:0016881">
    <property type="term" value="F:acid-amino acid ligase activity"/>
    <property type="evidence" value="ECO:0007669"/>
    <property type="project" value="InterPro"/>
</dbReference>
<dbReference type="AlphaFoldDB" id="M4C5L4"/>
<feature type="domain" description="Mur ligase C-terminal" evidence="1">
    <location>
        <begin position="61"/>
        <end position="185"/>
    </location>
</feature>
<keyword evidence="3" id="KW-1185">Reference proteome</keyword>
<dbReference type="GO" id="GO:0005524">
    <property type="term" value="F:ATP binding"/>
    <property type="evidence" value="ECO:0007669"/>
    <property type="project" value="InterPro"/>
</dbReference>
<dbReference type="HOGENOM" id="CLU_022291_1_0_1"/>
<dbReference type="InterPro" id="IPR036615">
    <property type="entry name" value="Mur_ligase_C_dom_sf"/>
</dbReference>
<dbReference type="Proteomes" id="UP000011713">
    <property type="component" value="Unassembled WGS sequence"/>
</dbReference>
<dbReference type="PANTHER" id="PTHR23135">
    <property type="entry name" value="MUR LIGASE FAMILY MEMBER"/>
    <property type="match status" value="1"/>
</dbReference>
<dbReference type="InParanoid" id="M4C5L4"/>
<dbReference type="VEuPathDB" id="FungiDB:HpaG814390"/>
<organism evidence="2 3">
    <name type="scientific">Hyaloperonospora arabidopsidis (strain Emoy2)</name>
    <name type="common">Downy mildew agent</name>
    <name type="synonym">Peronospora arabidopsidis</name>
    <dbReference type="NCBI Taxonomy" id="559515"/>
    <lineage>
        <taxon>Eukaryota</taxon>
        <taxon>Sar</taxon>
        <taxon>Stramenopiles</taxon>
        <taxon>Oomycota</taxon>
        <taxon>Peronosporomycetes</taxon>
        <taxon>Peronosporales</taxon>
        <taxon>Peronosporaceae</taxon>
        <taxon>Hyaloperonospora</taxon>
    </lineage>
</organism>
<proteinExistence type="predicted"/>
<dbReference type="InterPro" id="IPR036565">
    <property type="entry name" value="Mur-like_cat_sf"/>
</dbReference>
<dbReference type="InterPro" id="IPR004101">
    <property type="entry name" value="Mur_ligase_C"/>
</dbReference>
<name>M4C5L4_HYAAE</name>
<reference evidence="3" key="1">
    <citation type="journal article" date="2010" name="Science">
        <title>Signatures of adaptation to obligate biotrophy in the Hyaloperonospora arabidopsidis genome.</title>
        <authorList>
            <person name="Baxter L."/>
            <person name="Tripathy S."/>
            <person name="Ishaque N."/>
            <person name="Boot N."/>
            <person name="Cabral A."/>
            <person name="Kemen E."/>
            <person name="Thines M."/>
            <person name="Ah-Fong A."/>
            <person name="Anderson R."/>
            <person name="Badejoko W."/>
            <person name="Bittner-Eddy P."/>
            <person name="Boore J.L."/>
            <person name="Chibucos M.C."/>
            <person name="Coates M."/>
            <person name="Dehal P."/>
            <person name="Delehaunty K."/>
            <person name="Dong S."/>
            <person name="Downton P."/>
            <person name="Dumas B."/>
            <person name="Fabro G."/>
            <person name="Fronick C."/>
            <person name="Fuerstenberg S.I."/>
            <person name="Fulton L."/>
            <person name="Gaulin E."/>
            <person name="Govers F."/>
            <person name="Hughes L."/>
            <person name="Humphray S."/>
            <person name="Jiang R.H."/>
            <person name="Judelson H."/>
            <person name="Kamoun S."/>
            <person name="Kyung K."/>
            <person name="Meijer H."/>
            <person name="Minx P."/>
            <person name="Morris P."/>
            <person name="Nelson J."/>
            <person name="Phuntumart V."/>
            <person name="Qutob D."/>
            <person name="Rehmany A."/>
            <person name="Rougon-Cardoso A."/>
            <person name="Ryden P."/>
            <person name="Torto-Alalibo T."/>
            <person name="Studholme D."/>
            <person name="Wang Y."/>
            <person name="Win J."/>
            <person name="Wood J."/>
            <person name="Clifton S.W."/>
            <person name="Rogers J."/>
            <person name="Van den Ackerveken G."/>
            <person name="Jones J.D."/>
            <person name="McDowell J.M."/>
            <person name="Beynon J."/>
            <person name="Tyler B.M."/>
        </authorList>
    </citation>
    <scope>NUCLEOTIDE SEQUENCE [LARGE SCALE GENOMIC DNA]</scope>
    <source>
        <strain evidence="3">Emoy2</strain>
    </source>
</reference>
<dbReference type="Gene3D" id="3.90.190.20">
    <property type="entry name" value="Mur ligase, C-terminal domain"/>
    <property type="match status" value="1"/>
</dbReference>
<accession>M4C5L4</accession>
<dbReference type="STRING" id="559515.M4C5L4"/>
<dbReference type="EnsemblProtists" id="HpaT814390">
    <property type="protein sequence ID" value="HpaP814390"/>
    <property type="gene ID" value="HpaG814390"/>
</dbReference>
<dbReference type="eggNOG" id="ENOG502QTHZ">
    <property type="taxonomic scope" value="Eukaryota"/>
</dbReference>
<evidence type="ECO:0000259" key="1">
    <source>
        <dbReference type="Pfam" id="PF02875"/>
    </source>
</evidence>
<dbReference type="Pfam" id="PF02875">
    <property type="entry name" value="Mur_ligase_C"/>
    <property type="match status" value="1"/>
</dbReference>